<dbReference type="Gene3D" id="2.60.120.200">
    <property type="match status" value="1"/>
</dbReference>
<dbReference type="Pfam" id="PF13385">
    <property type="entry name" value="Laminin_G_3"/>
    <property type="match status" value="1"/>
</dbReference>
<name>A0AAE3VGL5_9BACT</name>
<gene>
    <name evidence="2" type="ORF">J3R75_002003</name>
</gene>
<protein>
    <recommendedName>
        <fullName evidence="4">LamG-like jellyroll fold domain-containing protein</fullName>
    </recommendedName>
</protein>
<feature type="signal peptide" evidence="1">
    <location>
        <begin position="1"/>
        <end position="17"/>
    </location>
</feature>
<dbReference type="Proteomes" id="UP001238163">
    <property type="component" value="Unassembled WGS sequence"/>
</dbReference>
<organism evidence="2 3">
    <name type="scientific">Oligosphaera ethanolica</name>
    <dbReference type="NCBI Taxonomy" id="760260"/>
    <lineage>
        <taxon>Bacteria</taxon>
        <taxon>Pseudomonadati</taxon>
        <taxon>Lentisphaerota</taxon>
        <taxon>Oligosphaeria</taxon>
        <taxon>Oligosphaerales</taxon>
        <taxon>Oligosphaeraceae</taxon>
        <taxon>Oligosphaera</taxon>
    </lineage>
</organism>
<evidence type="ECO:0008006" key="4">
    <source>
        <dbReference type="Google" id="ProtNLM"/>
    </source>
</evidence>
<dbReference type="EMBL" id="JAUSVL010000001">
    <property type="protein sequence ID" value="MDQ0289896.1"/>
    <property type="molecule type" value="Genomic_DNA"/>
</dbReference>
<keyword evidence="3" id="KW-1185">Reference proteome</keyword>
<keyword evidence="1" id="KW-0732">Signal</keyword>
<accession>A0AAE3VGL5</accession>
<sequence>MKIAGLICVLSSVACIAASAPWHLPSMPRRCQLEWHAQSADRELLCELPVDLAKLARLTNTDAGSPDRLAVVATQGDQHRVLPVMAQAPRKTDNATTLRFAVPAGSDGLWLYFGNQAPQAPTAIPAEHNLVPPLNNATPWHLNYSSETFTPLAEGPDTLLAHDDTKATFTREFALPANAAGQDAVLELDLRSEARLNNFVRIYLRQLNEHGDLLPSSVVDPRWISMILPPDKPVSITECGRFDSRARAVRVVMEVRYIHSGFDQYGRPLADASAGHPRLRLSHFALRVARTLPFPTLNDALFTDGLSGQPGDAAFRLGHRQAFFFITAPQAQWGEGRTLTEQRDLHWPIAGGTAECWLKPDWTSNQTVVLLQGYTPSEYEVRPSLKGPVWSATYNPEKKTLAFIIKNPANWQSHKHEAQVAIPHDSWSHIAFCWGPDHGVKVFLNGKTVINAPDTPFTVPTLHPAGKYRYVRKELGDASLKTNDSERSIAERADRVIPNYFCLGMSGATARSAIHKSDTAILTGACDALRLSTTIRYQGDFTPNRQLAPDEHSCAFFAFNRSFDGTRGSGDRFISGTPWTEQPPATPVLNVQSPDAQYQVRWTPETVADNANPQVVFDKCNYPDPPTPDDFNAARITKTQEFIIAPGESTRITLDAPAYMDFVDIACPLDAEPLVAPILLGADDIDTRSYGDLADSLRLDTLPDDHARCVKLFQMLLNAADYFMSHQAEISIDGSARSVEYRSLSMLNSYCAFECGPLNSLACILFATVARCPAAMTAGYGHSFEQVFYNNQMNLYDLSAQQFFTSRNMLTPASLAEMERDPYPLPDGNGHFARNGIRDCVDSSWVNVMPERKAYTLNPGENFRIVWHNNGLYNNVQANFSRSKSDNPNWIDISELAGVDPKTPVWRVDIRPLPHVAIATHSFNGRPQADNPAFTDCNDDGFSYPVKSAYTILRGEFAVVCDRDLSLDLSRDRGKTWLTIAPIAPNRWQLDYEIRARDEYIVRFNTPISAVKHFAAKTTSQLNPRFLPGALKKGANSLRLKADAGTRAAITMQYRQDATPVVFAGGASFGAIRGMEKQVFLVTPDQPARINVTGASPNARASASDGLRAAWHDGVITVATRDATPRIGQVVLHDSQRGDKSAMIIACPGARMTSADNAQLTGGAICQQPGNAPMSVVNLNGPDGRCTFPFPTIPAGKYALFNLHRPPRQYQGDPRQHLLIIDGDKTIKNARTARIINPGPDFYKAEFGRELSRFKWDFPIAGSYPFHDIDILDLPQTNAITLKLNGKTDTDLAAILIVPADNIDFIRELVIALTRLNYIPLASK</sequence>
<dbReference type="SUPFAM" id="SSF49899">
    <property type="entry name" value="Concanavalin A-like lectins/glucanases"/>
    <property type="match status" value="1"/>
</dbReference>
<dbReference type="RefSeq" id="WP_307261336.1">
    <property type="nucleotide sequence ID" value="NZ_JAUSVL010000001.1"/>
</dbReference>
<evidence type="ECO:0000313" key="3">
    <source>
        <dbReference type="Proteomes" id="UP001238163"/>
    </source>
</evidence>
<comment type="caution">
    <text evidence="2">The sequence shown here is derived from an EMBL/GenBank/DDBJ whole genome shotgun (WGS) entry which is preliminary data.</text>
</comment>
<dbReference type="InterPro" id="IPR013320">
    <property type="entry name" value="ConA-like_dom_sf"/>
</dbReference>
<reference evidence="2" key="1">
    <citation type="submission" date="2023-07" db="EMBL/GenBank/DDBJ databases">
        <title>Genomic Encyclopedia of Type Strains, Phase IV (KMG-IV): sequencing the most valuable type-strain genomes for metagenomic binning, comparative biology and taxonomic classification.</title>
        <authorList>
            <person name="Goeker M."/>
        </authorList>
    </citation>
    <scope>NUCLEOTIDE SEQUENCE</scope>
    <source>
        <strain evidence="2">DSM 24202</strain>
    </source>
</reference>
<evidence type="ECO:0000313" key="2">
    <source>
        <dbReference type="EMBL" id="MDQ0289896.1"/>
    </source>
</evidence>
<feature type="chain" id="PRO_5042095845" description="LamG-like jellyroll fold domain-containing protein" evidence="1">
    <location>
        <begin position="18"/>
        <end position="1324"/>
    </location>
</feature>
<dbReference type="PROSITE" id="PS51257">
    <property type="entry name" value="PROKAR_LIPOPROTEIN"/>
    <property type="match status" value="1"/>
</dbReference>
<evidence type="ECO:0000256" key="1">
    <source>
        <dbReference type="SAM" id="SignalP"/>
    </source>
</evidence>
<proteinExistence type="predicted"/>